<dbReference type="PANTHER" id="PTHR22911">
    <property type="entry name" value="ACYL-MALONYL CONDENSING ENZYME-RELATED"/>
    <property type="match status" value="1"/>
</dbReference>
<name>A0A0E3UTX7_9FUSO</name>
<evidence type="ECO:0000256" key="1">
    <source>
        <dbReference type="SAM" id="Phobius"/>
    </source>
</evidence>
<sequence length="297" mass="33651">MNKKYYGIFLAAFSSTLWGIGGNFTQYIFNNSNFNYISLVAVRMFVAGILFILYGAYKDGINKAYDMVNNRYKFFDLLIYSIFGMLGVQLPFFATIQYSSAPFATLMQFGAPILVIIFVCLKYKKKPQISEVICTLLILLGVFFVVTNGSTKQLSIDPRAILWGLVTSFGYAFYIIDAKKFFRWPTSFLMGFSMIIGSVLLLPFYNVLIALSYFKDLKILFAFLVVIIIGTVIPFYLLIESSRYIKPTLTCMLAVFEPVVSLLIAINFMGEIFGIFQLFGIVIILLSIIVVSKYSKN</sequence>
<dbReference type="AlphaFoldDB" id="A0A0E3UTX7"/>
<keyword evidence="4" id="KW-1185">Reference proteome</keyword>
<dbReference type="EMBL" id="CP011280">
    <property type="protein sequence ID" value="AKC95634.1"/>
    <property type="molecule type" value="Genomic_DNA"/>
</dbReference>
<protein>
    <recommendedName>
        <fullName evidence="2">EamA domain-containing protein</fullName>
    </recommendedName>
</protein>
<evidence type="ECO:0000259" key="2">
    <source>
        <dbReference type="Pfam" id="PF00892"/>
    </source>
</evidence>
<reference evidence="3 4" key="1">
    <citation type="journal article" date="2012" name="BMC Genomics">
        <title>Genomic sequence analysis and characterization of Sneathia amnii sp. nov.</title>
        <authorList>
            <consortium name="Vaginal Microbiome Consortium (additional members)"/>
            <person name="Harwich M.D.Jr."/>
            <person name="Serrano M.G."/>
            <person name="Fettweis J.M."/>
            <person name="Alves J.M."/>
            <person name="Reimers M.A."/>
            <person name="Buck G.A."/>
            <person name="Jefferson K.K."/>
        </authorList>
    </citation>
    <scope>NUCLEOTIDE SEQUENCE [LARGE SCALE GENOMIC DNA]</scope>
    <source>
        <strain evidence="3 4">SN35</strain>
    </source>
</reference>
<feature type="transmembrane region" description="Helical" evidence="1">
    <location>
        <begin position="251"/>
        <end position="269"/>
    </location>
</feature>
<dbReference type="SUPFAM" id="SSF103481">
    <property type="entry name" value="Multidrug resistance efflux transporter EmrE"/>
    <property type="match status" value="2"/>
</dbReference>
<feature type="transmembrane region" description="Helical" evidence="1">
    <location>
        <begin position="7"/>
        <end position="29"/>
    </location>
</feature>
<keyword evidence="1" id="KW-0472">Membrane</keyword>
<feature type="domain" description="EamA" evidence="2">
    <location>
        <begin position="6"/>
        <end position="146"/>
    </location>
</feature>
<dbReference type="STRING" id="187101.VC03_03810"/>
<keyword evidence="1" id="KW-0812">Transmembrane</keyword>
<feature type="transmembrane region" description="Helical" evidence="1">
    <location>
        <begin position="77"/>
        <end position="96"/>
    </location>
</feature>
<feature type="domain" description="EamA" evidence="2">
    <location>
        <begin position="160"/>
        <end position="292"/>
    </location>
</feature>
<feature type="transmembrane region" description="Helical" evidence="1">
    <location>
        <begin position="128"/>
        <end position="148"/>
    </location>
</feature>
<feature type="transmembrane region" description="Helical" evidence="1">
    <location>
        <begin position="160"/>
        <end position="176"/>
    </location>
</feature>
<dbReference type="GO" id="GO:0016020">
    <property type="term" value="C:membrane"/>
    <property type="evidence" value="ECO:0007669"/>
    <property type="project" value="InterPro"/>
</dbReference>
<dbReference type="OrthoDB" id="9810818at2"/>
<dbReference type="Pfam" id="PF00892">
    <property type="entry name" value="EamA"/>
    <property type="match status" value="2"/>
</dbReference>
<organism evidence="3 4">
    <name type="scientific">Sneathia vaginalis</name>
    <dbReference type="NCBI Taxonomy" id="187101"/>
    <lineage>
        <taxon>Bacteria</taxon>
        <taxon>Fusobacteriati</taxon>
        <taxon>Fusobacteriota</taxon>
        <taxon>Fusobacteriia</taxon>
        <taxon>Fusobacteriales</taxon>
        <taxon>Leptotrichiaceae</taxon>
        <taxon>Sneathia</taxon>
    </lineage>
</organism>
<feature type="transmembrane region" description="Helical" evidence="1">
    <location>
        <begin position="275"/>
        <end position="294"/>
    </location>
</feature>
<feature type="transmembrane region" description="Helical" evidence="1">
    <location>
        <begin position="188"/>
        <end position="213"/>
    </location>
</feature>
<dbReference type="PANTHER" id="PTHR22911:SF79">
    <property type="entry name" value="MOBA-LIKE NTP TRANSFERASE DOMAIN-CONTAINING PROTEIN"/>
    <property type="match status" value="1"/>
</dbReference>
<accession>A0A0E3UTX7</accession>
<keyword evidence="1" id="KW-1133">Transmembrane helix</keyword>
<feature type="transmembrane region" description="Helical" evidence="1">
    <location>
        <begin position="219"/>
        <end position="239"/>
    </location>
</feature>
<dbReference type="HOGENOM" id="CLU_033863_19_0_0"/>
<feature type="transmembrane region" description="Helical" evidence="1">
    <location>
        <begin position="35"/>
        <end position="57"/>
    </location>
</feature>
<dbReference type="InterPro" id="IPR000620">
    <property type="entry name" value="EamA_dom"/>
</dbReference>
<gene>
    <name evidence="3" type="ORF">VC03_03810</name>
</gene>
<dbReference type="RefSeq" id="WP_046328740.1">
    <property type="nucleotide sequence ID" value="NZ_CP011280.1"/>
</dbReference>
<feature type="transmembrane region" description="Helical" evidence="1">
    <location>
        <begin position="102"/>
        <end position="121"/>
    </location>
</feature>
<dbReference type="Proteomes" id="UP000033103">
    <property type="component" value="Chromosome"/>
</dbReference>
<dbReference type="KEGG" id="sns:VC03_03810"/>
<dbReference type="InterPro" id="IPR037185">
    <property type="entry name" value="EmrE-like"/>
</dbReference>
<evidence type="ECO:0000313" key="4">
    <source>
        <dbReference type="Proteomes" id="UP000033103"/>
    </source>
</evidence>
<evidence type="ECO:0000313" key="3">
    <source>
        <dbReference type="EMBL" id="AKC95634.1"/>
    </source>
</evidence>
<proteinExistence type="predicted"/>
<dbReference type="PATRIC" id="fig|1069640.6.peg.753"/>